<comment type="similarity">
    <text evidence="5">Belongs to the DPH7 family.</text>
</comment>
<dbReference type="PANTHER" id="PTHR46042">
    <property type="entry name" value="DIPHTHINE METHYLTRANSFERASE"/>
    <property type="match status" value="1"/>
</dbReference>
<dbReference type="AlphaFoldDB" id="A0A5J4YZI0"/>
<dbReference type="OMA" id="CHELETW"/>
<dbReference type="GO" id="GO:0008168">
    <property type="term" value="F:methyltransferase activity"/>
    <property type="evidence" value="ECO:0007669"/>
    <property type="project" value="UniProtKB-KW"/>
</dbReference>
<comment type="pathway">
    <text evidence="1">Protein modification; peptidyl-diphthamide biosynthesis.</text>
</comment>
<dbReference type="Pfam" id="PF00400">
    <property type="entry name" value="WD40"/>
    <property type="match status" value="1"/>
</dbReference>
<dbReference type="GO" id="GO:0005737">
    <property type="term" value="C:cytoplasm"/>
    <property type="evidence" value="ECO:0007669"/>
    <property type="project" value="TreeGrafter"/>
</dbReference>
<dbReference type="Gene3D" id="2.130.10.10">
    <property type="entry name" value="YVTN repeat-like/Quinoprotein amine dehydrogenase"/>
    <property type="match status" value="1"/>
</dbReference>
<keyword evidence="9" id="KW-0489">Methyltransferase</keyword>
<protein>
    <recommendedName>
        <fullName evidence="6">methylated diphthine methylhydrolase</fullName>
        <ecNumber evidence="6">3.1.1.97</ecNumber>
    </recommendedName>
</protein>
<dbReference type="InterPro" id="IPR036322">
    <property type="entry name" value="WD40_repeat_dom_sf"/>
</dbReference>
<name>A0A5J4YZI0_PORPP</name>
<dbReference type="Proteomes" id="UP000324585">
    <property type="component" value="Unassembled WGS sequence"/>
</dbReference>
<dbReference type="OrthoDB" id="1930760at2759"/>
<evidence type="ECO:0000256" key="7">
    <source>
        <dbReference type="ARBA" id="ARBA00047551"/>
    </source>
</evidence>
<dbReference type="GO" id="GO:0017183">
    <property type="term" value="P:protein histidyl modification to diphthamide"/>
    <property type="evidence" value="ECO:0007669"/>
    <property type="project" value="TreeGrafter"/>
</dbReference>
<organism evidence="9 10">
    <name type="scientific">Porphyridium purpureum</name>
    <name type="common">Red alga</name>
    <name type="synonym">Porphyridium cruentum</name>
    <dbReference type="NCBI Taxonomy" id="35688"/>
    <lineage>
        <taxon>Eukaryota</taxon>
        <taxon>Rhodophyta</taxon>
        <taxon>Bangiophyceae</taxon>
        <taxon>Porphyridiales</taxon>
        <taxon>Porphyridiaceae</taxon>
        <taxon>Porphyridium</taxon>
    </lineage>
</organism>
<keyword evidence="3" id="KW-0677">Repeat</keyword>
<feature type="repeat" description="WD" evidence="8">
    <location>
        <begin position="235"/>
        <end position="258"/>
    </location>
</feature>
<dbReference type="InterPro" id="IPR015943">
    <property type="entry name" value="WD40/YVTN_repeat-like_dom_sf"/>
</dbReference>
<dbReference type="EMBL" id="VRMN01000002">
    <property type="protein sequence ID" value="KAA8497061.1"/>
    <property type="molecule type" value="Genomic_DNA"/>
</dbReference>
<dbReference type="EC" id="3.1.1.97" evidence="6"/>
<proteinExistence type="inferred from homology"/>
<evidence type="ECO:0000256" key="8">
    <source>
        <dbReference type="PROSITE-ProRule" id="PRU00221"/>
    </source>
</evidence>
<keyword evidence="2 8" id="KW-0853">WD repeat</keyword>
<evidence type="ECO:0000256" key="4">
    <source>
        <dbReference type="ARBA" id="ARBA00022801"/>
    </source>
</evidence>
<dbReference type="GO" id="GO:0061685">
    <property type="term" value="F:diphthine methylesterase activity"/>
    <property type="evidence" value="ECO:0007669"/>
    <property type="project" value="UniProtKB-EC"/>
</dbReference>
<dbReference type="InterPro" id="IPR052415">
    <property type="entry name" value="Diphthine_MTase"/>
</dbReference>
<evidence type="ECO:0000313" key="9">
    <source>
        <dbReference type="EMBL" id="KAA8497061.1"/>
    </source>
</evidence>
<keyword evidence="4" id="KW-0378">Hydrolase</keyword>
<dbReference type="GO" id="GO:0032259">
    <property type="term" value="P:methylation"/>
    <property type="evidence" value="ECO:0007669"/>
    <property type="project" value="UniProtKB-KW"/>
</dbReference>
<keyword evidence="10" id="KW-1185">Reference proteome</keyword>
<dbReference type="PANTHER" id="PTHR46042:SF1">
    <property type="entry name" value="DIPHTHINE METHYLTRANSFERASE"/>
    <property type="match status" value="1"/>
</dbReference>
<evidence type="ECO:0000313" key="10">
    <source>
        <dbReference type="Proteomes" id="UP000324585"/>
    </source>
</evidence>
<sequence>MQATLRAQFRTQFGADAVETRQNLVACTTYSLDENDGSSSSSTCGSSNRRGCVHVLDVGAADDKLVLLASSEETAGLLDVRWLQSEVPQFACAGSDGAVHIFQVCDNRVQTLNRHLRAEGDGLALSIDVEDTLATPRLCVSYSDGAASAYQLTPAAELQPIWSRVSCHELETWVAAFDASRPNVMYSGGDDGRLLGWDLRQPPGVSASDAIFRVNRAHSMVGVTTVSSHAAFPHMIISGGYDDCMKVWDVRSSRAELSDLNLGGGVWRIKHHPERPWVMLAACMYDGVKVVTLNRESGDALNCVLEYKRHESIAYGVSWINSSEDKSHRLNLNADILSASFYDRALHRWSVE</sequence>
<evidence type="ECO:0000256" key="5">
    <source>
        <dbReference type="ARBA" id="ARBA00038092"/>
    </source>
</evidence>
<evidence type="ECO:0000256" key="3">
    <source>
        <dbReference type="ARBA" id="ARBA00022737"/>
    </source>
</evidence>
<dbReference type="SMART" id="SM00320">
    <property type="entry name" value="WD40"/>
    <property type="match status" value="4"/>
</dbReference>
<evidence type="ECO:0000256" key="2">
    <source>
        <dbReference type="ARBA" id="ARBA00022574"/>
    </source>
</evidence>
<gene>
    <name evidence="9" type="ORF">FVE85_0790</name>
</gene>
<reference evidence="10" key="1">
    <citation type="journal article" date="2019" name="Nat. Commun.">
        <title>Expansion of phycobilisome linker gene families in mesophilic red algae.</title>
        <authorList>
            <person name="Lee J."/>
            <person name="Kim D."/>
            <person name="Bhattacharya D."/>
            <person name="Yoon H.S."/>
        </authorList>
    </citation>
    <scope>NUCLEOTIDE SEQUENCE [LARGE SCALE GENOMIC DNA]</scope>
    <source>
        <strain evidence="10">CCMP 1328</strain>
    </source>
</reference>
<comment type="caution">
    <text evidence="9">The sequence shown here is derived from an EMBL/GenBank/DDBJ whole genome shotgun (WGS) entry which is preliminary data.</text>
</comment>
<keyword evidence="9" id="KW-0808">Transferase</keyword>
<dbReference type="SUPFAM" id="SSF50978">
    <property type="entry name" value="WD40 repeat-like"/>
    <property type="match status" value="1"/>
</dbReference>
<evidence type="ECO:0000256" key="1">
    <source>
        <dbReference type="ARBA" id="ARBA00005156"/>
    </source>
</evidence>
<accession>A0A5J4YZI0</accession>
<evidence type="ECO:0000256" key="6">
    <source>
        <dbReference type="ARBA" id="ARBA00039131"/>
    </source>
</evidence>
<dbReference type="PROSITE" id="PS50082">
    <property type="entry name" value="WD_REPEATS_2"/>
    <property type="match status" value="1"/>
</dbReference>
<comment type="catalytic activity">
    <reaction evidence="7">
        <text>diphthine methyl ester-[translation elongation factor 2] + H2O = diphthine-[translation elongation factor 2] + methanol + H(+)</text>
        <dbReference type="Rhea" id="RHEA:42656"/>
        <dbReference type="Rhea" id="RHEA-COMP:10172"/>
        <dbReference type="Rhea" id="RHEA-COMP:10173"/>
        <dbReference type="ChEBI" id="CHEBI:15377"/>
        <dbReference type="ChEBI" id="CHEBI:15378"/>
        <dbReference type="ChEBI" id="CHEBI:17790"/>
        <dbReference type="ChEBI" id="CHEBI:79005"/>
        <dbReference type="ChEBI" id="CHEBI:82696"/>
        <dbReference type="EC" id="3.1.1.97"/>
    </reaction>
</comment>
<dbReference type="InterPro" id="IPR001680">
    <property type="entry name" value="WD40_rpt"/>
</dbReference>